<evidence type="ECO:0000313" key="6">
    <source>
        <dbReference type="EMBL" id="CAB1457590.1"/>
    </source>
</evidence>
<keyword evidence="2" id="KW-0808">Transferase</keyword>
<evidence type="ECO:0000259" key="5">
    <source>
        <dbReference type="PROSITE" id="PS51934"/>
    </source>
</evidence>
<dbReference type="GO" id="GO:0070292">
    <property type="term" value="P:N-acylphosphatidylethanolamine metabolic process"/>
    <property type="evidence" value="ECO:0007669"/>
    <property type="project" value="TreeGrafter"/>
</dbReference>
<comment type="caution">
    <text evidence="6">The sequence shown here is derived from an EMBL/GenBank/DDBJ whole genome shotgun (WGS) entry which is preliminary data.</text>
</comment>
<evidence type="ECO:0000256" key="2">
    <source>
        <dbReference type="ARBA" id="ARBA00022679"/>
    </source>
</evidence>
<dbReference type="PROSITE" id="PS51934">
    <property type="entry name" value="LRAT"/>
    <property type="match status" value="4"/>
</dbReference>
<dbReference type="GO" id="GO:0004623">
    <property type="term" value="F:phospholipase A2 activity"/>
    <property type="evidence" value="ECO:0007669"/>
    <property type="project" value="TreeGrafter"/>
</dbReference>
<evidence type="ECO:0000256" key="1">
    <source>
        <dbReference type="ARBA" id="ARBA00007824"/>
    </source>
</evidence>
<feature type="domain" description="LRAT" evidence="5">
    <location>
        <begin position="12"/>
        <end position="125"/>
    </location>
</feature>
<dbReference type="AlphaFoldDB" id="A0A9N7ZAX1"/>
<keyword evidence="3" id="KW-0378">Hydrolase</keyword>
<protein>
    <recommendedName>
        <fullName evidence="5">LRAT domain-containing protein</fullName>
    </recommendedName>
</protein>
<organism evidence="6 7">
    <name type="scientific">Pleuronectes platessa</name>
    <name type="common">European plaice</name>
    <dbReference type="NCBI Taxonomy" id="8262"/>
    <lineage>
        <taxon>Eukaryota</taxon>
        <taxon>Metazoa</taxon>
        <taxon>Chordata</taxon>
        <taxon>Craniata</taxon>
        <taxon>Vertebrata</taxon>
        <taxon>Euteleostomi</taxon>
        <taxon>Actinopterygii</taxon>
        <taxon>Neopterygii</taxon>
        <taxon>Teleostei</taxon>
        <taxon>Neoteleostei</taxon>
        <taxon>Acanthomorphata</taxon>
        <taxon>Carangaria</taxon>
        <taxon>Pleuronectiformes</taxon>
        <taxon>Pleuronectoidei</taxon>
        <taxon>Pleuronectidae</taxon>
        <taxon>Pleuronectes</taxon>
    </lineage>
</organism>
<accession>A0A9N7ZAX1</accession>
<sequence length="435" mass="48948">MARTFNGKRGDLIEIFRGSYQHWAVYIGGQMVVHLVPEGGQSSVSSANPSSSNGKLKREKLTDVVGNDRYQVSNLLDDLYDARDPSIIVKKAREMVGRELSYNVVTYNCEHFAIEMRYGVAESRQFKGIPGDLMEINRGTHQHWAVYIGQNEVVHLVPDGGQSSGSLESLSSSDGKVKCEKLTDVVGNDRYQVNNLLDDMYDARDPSIIVRKARKMVGQVLQYNTDTYNSEHFAIEMRYGVAESRQFKGIPGDLIEIFRGSSEHWAVYIGENEVVHLVPDGGDSSGSLESLSSSDGKVKCEKLTDVVGNDCYQVNNLLDDLYDARKPYVIAKEARAMVGRVLPYKVVTNNSEHFLTDLRYGVAESRQFKGKPGDLIEIFRGIYKHWAVYIGEEEVVHFVRDGSVLRQKLTDVVVNDRYKVNNLLDKKYKLLILPS</sequence>
<reference evidence="6" key="1">
    <citation type="submission" date="2020-03" db="EMBL/GenBank/DDBJ databases">
        <authorList>
            <person name="Weist P."/>
        </authorList>
    </citation>
    <scope>NUCLEOTIDE SEQUENCE</scope>
</reference>
<evidence type="ECO:0000256" key="3">
    <source>
        <dbReference type="ARBA" id="ARBA00022801"/>
    </source>
</evidence>
<evidence type="ECO:0000313" key="7">
    <source>
        <dbReference type="Proteomes" id="UP001153269"/>
    </source>
</evidence>
<dbReference type="Proteomes" id="UP001153269">
    <property type="component" value="Unassembled WGS sequence"/>
</dbReference>
<dbReference type="GO" id="GO:0016410">
    <property type="term" value="F:N-acyltransferase activity"/>
    <property type="evidence" value="ECO:0007669"/>
    <property type="project" value="TreeGrafter"/>
</dbReference>
<comment type="similarity">
    <text evidence="1">Belongs to the H-rev107 family.</text>
</comment>
<evidence type="ECO:0000256" key="4">
    <source>
        <dbReference type="ARBA" id="ARBA00023098"/>
    </source>
</evidence>
<dbReference type="PANTHER" id="PTHR13943">
    <property type="entry name" value="HRAS-LIKE SUPPRESSOR - RELATED"/>
    <property type="match status" value="1"/>
</dbReference>
<dbReference type="InterPro" id="IPR051496">
    <property type="entry name" value="H-rev107_PLA/AT"/>
</dbReference>
<proteinExistence type="inferred from homology"/>
<dbReference type="EMBL" id="CADEAL010004349">
    <property type="protein sequence ID" value="CAB1457590.1"/>
    <property type="molecule type" value="Genomic_DNA"/>
</dbReference>
<dbReference type="InterPro" id="IPR007053">
    <property type="entry name" value="LRAT_dom"/>
</dbReference>
<dbReference type="PANTHER" id="PTHR13943:SF31">
    <property type="entry name" value="PHOSPHOLIPASE A AND ACYLTRANSFERASE 3"/>
    <property type="match status" value="1"/>
</dbReference>
<feature type="domain" description="LRAT" evidence="5">
    <location>
        <begin position="133"/>
        <end position="246"/>
    </location>
</feature>
<dbReference type="GO" id="GO:0005737">
    <property type="term" value="C:cytoplasm"/>
    <property type="evidence" value="ECO:0007669"/>
    <property type="project" value="TreeGrafter"/>
</dbReference>
<dbReference type="Gene3D" id="3.90.1720.10">
    <property type="entry name" value="endopeptidase domain like (from Nostoc punctiforme)"/>
    <property type="match status" value="4"/>
</dbReference>
<gene>
    <name evidence="6" type="ORF">PLEPLA_LOCUS45414</name>
</gene>
<feature type="domain" description="LRAT" evidence="5">
    <location>
        <begin position="254"/>
        <end position="367"/>
    </location>
</feature>
<dbReference type="GO" id="GO:0008970">
    <property type="term" value="F:phospholipase A1 activity"/>
    <property type="evidence" value="ECO:0007669"/>
    <property type="project" value="TreeGrafter"/>
</dbReference>
<feature type="domain" description="LRAT" evidence="5">
    <location>
        <begin position="375"/>
        <end position="435"/>
    </location>
</feature>
<keyword evidence="4" id="KW-0443">Lipid metabolism</keyword>
<keyword evidence="7" id="KW-1185">Reference proteome</keyword>
<dbReference type="Pfam" id="PF04970">
    <property type="entry name" value="LRAT"/>
    <property type="match status" value="4"/>
</dbReference>
<name>A0A9N7ZAX1_PLEPL</name>